<dbReference type="GO" id="GO:0006526">
    <property type="term" value="P:L-arginine biosynthetic process"/>
    <property type="evidence" value="ECO:0007669"/>
    <property type="project" value="TreeGrafter"/>
</dbReference>
<gene>
    <name evidence="10" type="ORF">IB211_02622</name>
</gene>
<dbReference type="Gene3D" id="3.40.630.10">
    <property type="entry name" value="Zn peptidases"/>
    <property type="match status" value="1"/>
</dbReference>
<dbReference type="GO" id="GO:0008237">
    <property type="term" value="F:metallopeptidase activity"/>
    <property type="evidence" value="ECO:0007669"/>
    <property type="project" value="UniProtKB-KW"/>
</dbReference>
<evidence type="ECO:0000256" key="2">
    <source>
        <dbReference type="ARBA" id="ARBA00006247"/>
    </source>
</evidence>
<evidence type="ECO:0000256" key="5">
    <source>
        <dbReference type="ARBA" id="ARBA00022801"/>
    </source>
</evidence>
<dbReference type="SUPFAM" id="SSF53187">
    <property type="entry name" value="Zn-dependent exopeptidases"/>
    <property type="match status" value="1"/>
</dbReference>
<reference evidence="11" key="2">
    <citation type="submission" date="2015-04" db="EMBL/GenBank/DDBJ databases">
        <title>A butyrogenic pathway from the amino acid lysine in a human gut commensal.</title>
        <authorList>
            <person name="de Vos W.M."/>
            <person name="Bui N.T.P."/>
            <person name="Plugge C.M."/>
            <person name="Ritari J."/>
        </authorList>
    </citation>
    <scope>NUCLEOTIDE SEQUENCE [LARGE SCALE GENOMIC DNA]</scope>
    <source>
        <strain evidence="11">AF211</strain>
    </source>
</reference>
<evidence type="ECO:0000313" key="11">
    <source>
        <dbReference type="Proteomes" id="UP000064844"/>
    </source>
</evidence>
<evidence type="ECO:0000259" key="9">
    <source>
        <dbReference type="Pfam" id="PF07687"/>
    </source>
</evidence>
<dbReference type="GO" id="GO:0008270">
    <property type="term" value="F:zinc ion binding"/>
    <property type="evidence" value="ECO:0007669"/>
    <property type="project" value="InterPro"/>
</dbReference>
<dbReference type="GO" id="GO:0006508">
    <property type="term" value="P:proteolysis"/>
    <property type="evidence" value="ECO:0007669"/>
    <property type="project" value="UniProtKB-KW"/>
</dbReference>
<evidence type="ECO:0000313" key="10">
    <source>
        <dbReference type="EMBL" id="ALP95013.1"/>
    </source>
</evidence>
<dbReference type="InterPro" id="IPR011650">
    <property type="entry name" value="Peptidase_M20_dimer"/>
</dbReference>
<sequence>MYQKEIEAYWNDPAREQELVAAISRLVGVKSVKGEAEPGKPFGPGPAAALTEALSLCKELGFAVTDYDHYVGLADLNDKETRLHILGHLDVVGEGSGWSTDPYTCVERDGMLYGRGVSDDKGPVVCALLAMKAVRELGFPVSANARLILGTDEESGSADIAYYYAREPYAPYAFTPDADFPVINIEKGHYHPDFGARWERSGALPRVAAMTGGFRQNVVPPEAECMILGLFDRDVQSACDEVARTTGASFLVNGSASGCHIHCEGKNAHAASPDDGINAIAALLEVLARLPLADCGSTKAVLALHTLFPFGDNRGKALGIAQEDAESGPLTLNFALLALTETGFTAKFDVRFPICATEETCKKACEAAFAGYGISVTGDPDMTTVHCVPRDSELVQTLLRCYADYTGVENPQPIAIGGGTYVHDIPGGVAFGCDFPGFDPKMHAADEQASIPNLLLSCKIFTQAIAELCR</sequence>
<dbReference type="Gene3D" id="3.30.70.360">
    <property type="match status" value="2"/>
</dbReference>
<dbReference type="NCBIfam" id="TIGR01887">
    <property type="entry name" value="dipeptidaselike"/>
    <property type="match status" value="1"/>
</dbReference>
<evidence type="ECO:0000256" key="4">
    <source>
        <dbReference type="ARBA" id="ARBA00022723"/>
    </source>
</evidence>
<dbReference type="InterPro" id="IPR010964">
    <property type="entry name" value="M20A_pepV-rel"/>
</dbReference>
<evidence type="ECO:0000256" key="8">
    <source>
        <dbReference type="ARBA" id="ARBA00023049"/>
    </source>
</evidence>
<dbReference type="InterPro" id="IPR050072">
    <property type="entry name" value="Peptidase_M20A"/>
</dbReference>
<evidence type="ECO:0000256" key="7">
    <source>
        <dbReference type="ARBA" id="ARBA00022997"/>
    </source>
</evidence>
<dbReference type="Pfam" id="PF07687">
    <property type="entry name" value="M20_dimer"/>
    <property type="match status" value="1"/>
</dbReference>
<evidence type="ECO:0000256" key="3">
    <source>
        <dbReference type="ARBA" id="ARBA00022670"/>
    </source>
</evidence>
<name>A0A0S2W6N9_9FIRM</name>
<dbReference type="InterPro" id="IPR036264">
    <property type="entry name" value="Bact_exopeptidase_dim_dom"/>
</dbReference>
<proteinExistence type="inferred from homology"/>
<keyword evidence="4" id="KW-0479">Metal-binding</keyword>
<comment type="similarity">
    <text evidence="2">Belongs to the peptidase M20A family.</text>
</comment>
<dbReference type="KEGG" id="ibu:IB211_02622"/>
<dbReference type="GO" id="GO:0016805">
    <property type="term" value="F:dipeptidase activity"/>
    <property type="evidence" value="ECO:0007669"/>
    <property type="project" value="UniProtKB-KW"/>
</dbReference>
<protein>
    <submittedName>
        <fullName evidence="10">Acetylornithine deacetylase/Succinyl-diaminopimelate desuccinylase</fullName>
    </submittedName>
</protein>
<keyword evidence="7" id="KW-0224">Dipeptidase</keyword>
<dbReference type="STRING" id="1297617.IB211_02622"/>
<reference evidence="10 11" key="1">
    <citation type="journal article" date="2015" name="Nat. Commun.">
        <title>Production of butyrate from lysine and the Amadori product fructoselysine by a human gut commensal.</title>
        <authorList>
            <person name="Bui T.P."/>
            <person name="Ritari J."/>
            <person name="Boeren S."/>
            <person name="de Waard P."/>
            <person name="Plugge C.M."/>
            <person name="de Vos W.M."/>
        </authorList>
    </citation>
    <scope>NUCLEOTIDE SEQUENCE [LARGE SCALE GENOMIC DNA]</scope>
    <source>
        <strain evidence="10 11">AF211</strain>
    </source>
</reference>
<dbReference type="EMBL" id="CP011307">
    <property type="protein sequence ID" value="ALP95013.1"/>
    <property type="molecule type" value="Genomic_DNA"/>
</dbReference>
<feature type="domain" description="Peptidase M20 dimerisation" evidence="9">
    <location>
        <begin position="256"/>
        <end position="293"/>
    </location>
</feature>
<accession>A0A0S2W6N9</accession>
<comment type="cofactor">
    <cofactor evidence="1">
        <name>Zn(2+)</name>
        <dbReference type="ChEBI" id="CHEBI:29105"/>
    </cofactor>
</comment>
<evidence type="ECO:0000256" key="1">
    <source>
        <dbReference type="ARBA" id="ARBA00001947"/>
    </source>
</evidence>
<dbReference type="GO" id="GO:0008777">
    <property type="term" value="F:acetylornithine deacetylase activity"/>
    <property type="evidence" value="ECO:0007669"/>
    <property type="project" value="TreeGrafter"/>
</dbReference>
<dbReference type="PANTHER" id="PTHR43808">
    <property type="entry name" value="ACETYLORNITHINE DEACETYLASE"/>
    <property type="match status" value="1"/>
</dbReference>
<dbReference type="PANTHER" id="PTHR43808:SF31">
    <property type="entry name" value="N-ACETYL-L-CITRULLINE DEACETYLASE"/>
    <property type="match status" value="1"/>
</dbReference>
<dbReference type="Proteomes" id="UP000064844">
    <property type="component" value="Chromosome"/>
</dbReference>
<dbReference type="eggNOG" id="COG0624">
    <property type="taxonomic scope" value="Bacteria"/>
</dbReference>
<evidence type="ECO:0000256" key="6">
    <source>
        <dbReference type="ARBA" id="ARBA00022833"/>
    </source>
</evidence>
<keyword evidence="8" id="KW-0482">Metalloprotease</keyword>
<dbReference type="Pfam" id="PF01546">
    <property type="entry name" value="Peptidase_M20"/>
    <property type="match status" value="1"/>
</dbReference>
<dbReference type="InterPro" id="IPR002933">
    <property type="entry name" value="Peptidase_M20"/>
</dbReference>
<keyword evidence="11" id="KW-1185">Reference proteome</keyword>
<dbReference type="AlphaFoldDB" id="A0A0S2W6N9"/>
<keyword evidence="3" id="KW-0645">Protease</keyword>
<dbReference type="RefSeq" id="WP_058118283.1">
    <property type="nucleotide sequence ID" value="NZ_CP011307.1"/>
</dbReference>
<organism evidence="10 11">
    <name type="scientific">Intestinimonas butyriciproducens</name>
    <dbReference type="NCBI Taxonomy" id="1297617"/>
    <lineage>
        <taxon>Bacteria</taxon>
        <taxon>Bacillati</taxon>
        <taxon>Bacillota</taxon>
        <taxon>Clostridia</taxon>
        <taxon>Eubacteriales</taxon>
        <taxon>Intestinimonas</taxon>
    </lineage>
</organism>
<keyword evidence="6" id="KW-0862">Zinc</keyword>
<dbReference type="SUPFAM" id="SSF55031">
    <property type="entry name" value="Bacterial exopeptidase dimerisation domain"/>
    <property type="match status" value="1"/>
</dbReference>
<keyword evidence="5" id="KW-0378">Hydrolase</keyword>